<organism evidence="1 2">
    <name type="scientific">Aphanomyces invadans</name>
    <dbReference type="NCBI Taxonomy" id="157072"/>
    <lineage>
        <taxon>Eukaryota</taxon>
        <taxon>Sar</taxon>
        <taxon>Stramenopiles</taxon>
        <taxon>Oomycota</taxon>
        <taxon>Saprolegniomycetes</taxon>
        <taxon>Saprolegniales</taxon>
        <taxon>Verrucalvaceae</taxon>
        <taxon>Aphanomyces</taxon>
    </lineage>
</organism>
<sequence length="615" mass="69515">GGIKRKRGPRTTNQFFGEQYRSDVITKHMQSQHGENWAEYSAQSSARQDSFFDLAIPRANTMHNYIDMDTDEINLVISDSIVKVIIGEVMFRPEDEVAALEADGDDGEELTGIDARNRKIAKLRRNALSLFTENESGVGYTVRIPAVTRFKLAIKHVSVGFSFRQVARIIEDTKNTCMIAKLGGINDTLVGRYVRVIVGHSLQALATIIASDDVWSLALSFDGSTHRGTCFMDIRVRVGVMGVLYNLHLIAMPHFDRHTAQNQETMIVKLHLYVDEIDGGAWVKKTYEVTVYLRRQSNLITEMGQRDLVLCQQRKLFVVLTDEIADLFKVCRIADCEGDFDDLPVNTYVQRNQSIVLIESLRNYVKDFGSRARVHWEKLDNIEQSQVFRAIGLFAIGITDGIRQVEAERDPMNKPSIELAPLIMPHYLVKLRPATSISEVLEPRKPQLEATSWTADQINTAETGHHDLTKAYNKEPATKAIIGKHDHLKSFNDAWDEVAGRGVEYLQLRRVCAGLASIFPNSTSVESDFSILKWEMDEFRTSMLDLSLEGIFQAKQLSFWTRSWCPLSNKLQTLKSKPLPPPTVDGLPLLTKSVKCGIIHFYEAWCTLCHPSAHL</sequence>
<evidence type="ECO:0000313" key="1">
    <source>
        <dbReference type="EMBL" id="RHY19194.1"/>
    </source>
</evidence>
<dbReference type="VEuPathDB" id="FungiDB:H310_03068"/>
<evidence type="ECO:0000313" key="2">
    <source>
        <dbReference type="Proteomes" id="UP000285060"/>
    </source>
</evidence>
<dbReference type="VEuPathDB" id="FungiDB:H310_01942"/>
<dbReference type="EMBL" id="QUSY01002983">
    <property type="protein sequence ID" value="RHY19194.1"/>
    <property type="molecule type" value="Genomic_DNA"/>
</dbReference>
<feature type="non-terminal residue" evidence="1">
    <location>
        <position position="1"/>
    </location>
</feature>
<dbReference type="PANTHER" id="PTHR37067:SF3">
    <property type="entry name" value="PX DOMAIN-CONTAINING PROTEIN"/>
    <property type="match status" value="1"/>
</dbReference>
<dbReference type="VEuPathDB" id="FungiDB:H310_06647"/>
<dbReference type="PANTHER" id="PTHR37067">
    <property type="entry name" value="PX DOMAIN-CONTAINING PROTEIN"/>
    <property type="match status" value="1"/>
</dbReference>
<dbReference type="Proteomes" id="UP000285060">
    <property type="component" value="Unassembled WGS sequence"/>
</dbReference>
<gene>
    <name evidence="1" type="ORF">DYB32_010273</name>
</gene>
<proteinExistence type="predicted"/>
<comment type="caution">
    <text evidence="1">The sequence shown here is derived from an EMBL/GenBank/DDBJ whole genome shotgun (WGS) entry which is preliminary data.</text>
</comment>
<accession>A0A3R6VE38</accession>
<reference evidence="1 2" key="1">
    <citation type="submission" date="2018-08" db="EMBL/GenBank/DDBJ databases">
        <title>Aphanomyces genome sequencing and annotation.</title>
        <authorList>
            <person name="Minardi D."/>
            <person name="Oidtmann B."/>
            <person name="Van Der Giezen M."/>
            <person name="Studholme D.J."/>
        </authorList>
    </citation>
    <scope>NUCLEOTIDE SEQUENCE [LARGE SCALE GENOMIC DNA]</scope>
    <source>
        <strain evidence="1 2">NJM0002</strain>
    </source>
</reference>
<dbReference type="AlphaFoldDB" id="A0A3R6VE38"/>
<protein>
    <submittedName>
        <fullName evidence="1">Uncharacterized protein</fullName>
    </submittedName>
</protein>
<name>A0A3R6VE38_9STRA</name>
<keyword evidence="2" id="KW-1185">Reference proteome</keyword>